<evidence type="ECO:0000259" key="3">
    <source>
        <dbReference type="Pfam" id="PF06742"/>
    </source>
</evidence>
<sequence length="473" mass="51300">MRTWPILSAPGVLGLLLVGTCARADSAPPALPPSDEVREIAADAYIYAYPLVLMELTRRQTTSVAEATTALAAPVNRFAHLEAFPDPRFTAVVRPNADTLYSSLWFDVTAEPLVIGIPNPEGRYVLLPILDMWTEVFASPGSRTTGNAPHTFALVGPDWNGTLPEGVQRVRSPTGMGWIIGRTRTDGPADYAAVHRFQRAIRVAPLSAWEGGGTPPPGPASPAPRSDKPPVEQVEDLEAPAFFALFSEVAKANPPHAVDHPILDRMRRIGLVPGAIDPRSLRPEVLQALAEAKAPALARIKGVFRTAGRFVNGWRTNYTAIGTYGADYVHRAGVAYAGLGANTIEDAVYPTGLVDADGRPFDSDRRYTIHFEKGEIPPARGFWSLTLYDARQLFAQNPIDRYAIGDRDRLTYNPDGSLDLHVQRESPGAGKEANWLPAPAAGPFTLNLRLYWPRPEVLDGSWNPPAAKAADGM</sequence>
<feature type="chain" id="PRO_5043663381" description="DUF1254 domain-containing protein" evidence="2">
    <location>
        <begin position="25"/>
        <end position="473"/>
    </location>
</feature>
<proteinExistence type="predicted"/>
<dbReference type="InterPro" id="IPR010621">
    <property type="entry name" value="DUF1214"/>
</dbReference>
<reference evidence="5" key="2">
    <citation type="submission" date="2021-08" db="EMBL/GenBank/DDBJ databases">
        <authorList>
            <person name="Tani A."/>
            <person name="Ola A."/>
            <person name="Ogura Y."/>
            <person name="Katsura K."/>
            <person name="Hayashi T."/>
        </authorList>
    </citation>
    <scope>NUCLEOTIDE SEQUENCE</scope>
    <source>
        <strain evidence="5">DSM 16372</strain>
    </source>
</reference>
<organism evidence="5 6">
    <name type="scientific">Methylobacterium hispanicum</name>
    <dbReference type="NCBI Taxonomy" id="270350"/>
    <lineage>
        <taxon>Bacteria</taxon>
        <taxon>Pseudomonadati</taxon>
        <taxon>Pseudomonadota</taxon>
        <taxon>Alphaproteobacteria</taxon>
        <taxon>Hyphomicrobiales</taxon>
        <taxon>Methylobacteriaceae</taxon>
        <taxon>Methylobacterium</taxon>
    </lineage>
</organism>
<dbReference type="RefSeq" id="WP_238230367.1">
    <property type="nucleotide sequence ID" value="NZ_BPQO01000013.1"/>
</dbReference>
<evidence type="ECO:0000256" key="2">
    <source>
        <dbReference type="SAM" id="SignalP"/>
    </source>
</evidence>
<gene>
    <name evidence="5" type="ORF">BHAOGJBA_3212</name>
</gene>
<dbReference type="PANTHER" id="PTHR36509">
    <property type="entry name" value="BLL3101 PROTEIN"/>
    <property type="match status" value="1"/>
</dbReference>
<evidence type="ECO:0000259" key="4">
    <source>
        <dbReference type="Pfam" id="PF06863"/>
    </source>
</evidence>
<comment type="caution">
    <text evidence="5">The sequence shown here is derived from an EMBL/GenBank/DDBJ whole genome shotgun (WGS) entry which is preliminary data.</text>
</comment>
<feature type="region of interest" description="Disordered" evidence="1">
    <location>
        <begin position="207"/>
        <end position="232"/>
    </location>
</feature>
<dbReference type="PANTHER" id="PTHR36509:SF2">
    <property type="entry name" value="BLL3101 PROTEIN"/>
    <property type="match status" value="1"/>
</dbReference>
<dbReference type="InterPro" id="IPR037050">
    <property type="entry name" value="DUF1254_sf"/>
</dbReference>
<keyword evidence="6" id="KW-1185">Reference proteome</keyword>
<evidence type="ECO:0008006" key="7">
    <source>
        <dbReference type="Google" id="ProtNLM"/>
    </source>
</evidence>
<accession>A0AAV4ZNA0</accession>
<evidence type="ECO:0000313" key="6">
    <source>
        <dbReference type="Proteomes" id="UP001055247"/>
    </source>
</evidence>
<dbReference type="Pfam" id="PF06863">
    <property type="entry name" value="DUF1254"/>
    <property type="match status" value="1"/>
</dbReference>
<dbReference type="Gene3D" id="2.60.40.1610">
    <property type="entry name" value="Domain of unknown function DUF1254"/>
    <property type="match status" value="1"/>
</dbReference>
<dbReference type="Gene3D" id="2.60.120.600">
    <property type="entry name" value="Domain of unknown function DUF1214, C-terminal domain"/>
    <property type="match status" value="1"/>
</dbReference>
<feature type="signal peptide" evidence="2">
    <location>
        <begin position="1"/>
        <end position="24"/>
    </location>
</feature>
<dbReference type="InterPro" id="IPR010679">
    <property type="entry name" value="DUF1254"/>
</dbReference>
<dbReference type="InterPro" id="IPR037049">
    <property type="entry name" value="DUF1214_C_sf"/>
</dbReference>
<evidence type="ECO:0000313" key="5">
    <source>
        <dbReference type="EMBL" id="GJD89682.1"/>
    </source>
</evidence>
<reference evidence="5" key="1">
    <citation type="journal article" date="2016" name="Front. Microbiol.">
        <title>Genome Sequence of the Piezophilic, Mesophilic Sulfate-Reducing Bacterium Desulfovibrio indicus J2T.</title>
        <authorList>
            <person name="Cao J."/>
            <person name="Maignien L."/>
            <person name="Shao Z."/>
            <person name="Alain K."/>
            <person name="Jebbar M."/>
        </authorList>
    </citation>
    <scope>NUCLEOTIDE SEQUENCE</scope>
    <source>
        <strain evidence="5">DSM 16372</strain>
    </source>
</reference>
<dbReference type="Proteomes" id="UP001055247">
    <property type="component" value="Unassembled WGS sequence"/>
</dbReference>
<dbReference type="Pfam" id="PF06742">
    <property type="entry name" value="DUF1214"/>
    <property type="match status" value="1"/>
</dbReference>
<keyword evidence="2" id="KW-0732">Signal</keyword>
<dbReference type="EMBL" id="BPQO01000013">
    <property type="protein sequence ID" value="GJD89682.1"/>
    <property type="molecule type" value="Genomic_DNA"/>
</dbReference>
<dbReference type="AlphaFoldDB" id="A0AAV4ZNA0"/>
<feature type="domain" description="DUF1214" evidence="3">
    <location>
        <begin position="347"/>
        <end position="454"/>
    </location>
</feature>
<feature type="domain" description="DUF1254" evidence="4">
    <location>
        <begin position="75"/>
        <end position="205"/>
    </location>
</feature>
<evidence type="ECO:0000256" key="1">
    <source>
        <dbReference type="SAM" id="MobiDB-lite"/>
    </source>
</evidence>
<dbReference type="SUPFAM" id="SSF160935">
    <property type="entry name" value="VPA0735-like"/>
    <property type="match status" value="1"/>
</dbReference>
<name>A0AAV4ZNA0_9HYPH</name>
<protein>
    <recommendedName>
        <fullName evidence="7">DUF1254 domain-containing protein</fullName>
    </recommendedName>
</protein>